<dbReference type="PROSITE" id="PS00455">
    <property type="entry name" value="AMP_BINDING"/>
    <property type="match status" value="1"/>
</dbReference>
<dbReference type="GO" id="GO:0016405">
    <property type="term" value="F:CoA-ligase activity"/>
    <property type="evidence" value="ECO:0007669"/>
    <property type="project" value="TreeGrafter"/>
</dbReference>
<dbReference type="Gene3D" id="3.30.300.30">
    <property type="match status" value="1"/>
</dbReference>
<dbReference type="InterPro" id="IPR000873">
    <property type="entry name" value="AMP-dep_synth/lig_dom"/>
</dbReference>
<dbReference type="Pfam" id="PF13193">
    <property type="entry name" value="AMP-binding_C"/>
    <property type="match status" value="1"/>
</dbReference>
<dbReference type="Pfam" id="PF00501">
    <property type="entry name" value="AMP-binding"/>
    <property type="match status" value="1"/>
</dbReference>
<evidence type="ECO:0000313" key="3">
    <source>
        <dbReference type="EMBL" id="KAF4510194.1"/>
    </source>
</evidence>
<keyword evidence="4" id="KW-1185">Reference proteome</keyword>
<name>A0A8H4PTK7_9HYPO</name>
<evidence type="ECO:0000259" key="2">
    <source>
        <dbReference type="Pfam" id="PF13193"/>
    </source>
</evidence>
<dbReference type="PANTHER" id="PTHR24096:SF422">
    <property type="entry name" value="BCDNA.GH02901"/>
    <property type="match status" value="1"/>
</dbReference>
<reference evidence="3 4" key="1">
    <citation type="journal article" date="2020" name="Genome Biol. Evol.">
        <title>A new high-quality draft genome assembly of the Chinese cordyceps Ophiocordyceps sinensis.</title>
        <authorList>
            <person name="Shu R."/>
            <person name="Zhang J."/>
            <person name="Meng Q."/>
            <person name="Zhang H."/>
            <person name="Zhou G."/>
            <person name="Li M."/>
            <person name="Wu P."/>
            <person name="Zhao Y."/>
            <person name="Chen C."/>
            <person name="Qin Q."/>
        </authorList>
    </citation>
    <scope>NUCLEOTIDE SEQUENCE [LARGE SCALE GENOMIC DNA]</scope>
    <source>
        <strain evidence="3 4">IOZ07</strain>
    </source>
</reference>
<dbReference type="EMBL" id="JAAVMX010000003">
    <property type="protein sequence ID" value="KAF4510194.1"/>
    <property type="molecule type" value="Genomic_DNA"/>
</dbReference>
<dbReference type="InterPro" id="IPR025110">
    <property type="entry name" value="AMP-bd_C"/>
</dbReference>
<protein>
    <recommendedName>
        <fullName evidence="5">Phenylacetyl-CoA ligase</fullName>
    </recommendedName>
</protein>
<dbReference type="PANTHER" id="PTHR24096">
    <property type="entry name" value="LONG-CHAIN-FATTY-ACID--COA LIGASE"/>
    <property type="match status" value="1"/>
</dbReference>
<dbReference type="Proteomes" id="UP000557566">
    <property type="component" value="Unassembled WGS sequence"/>
</dbReference>
<dbReference type="SUPFAM" id="SSF56801">
    <property type="entry name" value="Acetyl-CoA synthetase-like"/>
    <property type="match status" value="1"/>
</dbReference>
<accession>A0A8H4PTK7</accession>
<evidence type="ECO:0008006" key="5">
    <source>
        <dbReference type="Google" id="ProtNLM"/>
    </source>
</evidence>
<sequence>MVFVSPAWAPSLPDLPDSITLEEFINNPAHGRRPFASSRNPYTCGLTGLSRTAAHVARRTNLLARAIGKRLAFSPNQGTAWDRVVAIYSLNTIDYVPLTHAIHRLSGIVTPASAAYSALELEHQLRSSGVKAIFTCLPLLDNARAAARAVAIPDDCIFLLPLPGQPASSLITIDHLVAEGETLPPVEPLKWTKGQGARQTAYLSYSSGTSGLPKAVMISHHNVIANITQLCLGDAAPRKQLGIQTQVGLGVLPFSHIYGLVMVALIAHYRGDETVVLPQFDLDAVLAAVERFRIEQLSVVPPMLIQIIANRDKCAKYHLGSIRWVFCGAAPLGIEVMERLRELYPKWTLGQGYGMTEASPCIVCSIETDCLAGSSGSLIPGTRAKLIDAQGNEVTQHETRGELLVQSPSVVLGYLNNEQANAETFVWDDDGRWLKTGDELLVRKSPQGHEHFIVTDRIKELIKVKGNQVAPAELEAHLLAHPFVSDCTVIPIPDDLAGEVPKAFVVKAPDANAHPDADVTAAICKHVEDHKARYKWLKGGVEFIDAVPKSPTGKILRRLLKDKEAQARKAKGAKL</sequence>
<feature type="domain" description="AMP-dependent synthetase/ligase" evidence="1">
    <location>
        <begin position="77"/>
        <end position="415"/>
    </location>
</feature>
<dbReference type="Gene3D" id="3.40.50.12780">
    <property type="entry name" value="N-terminal domain of ligase-like"/>
    <property type="match status" value="1"/>
</dbReference>
<comment type="caution">
    <text evidence="3">The sequence shown here is derived from an EMBL/GenBank/DDBJ whole genome shotgun (WGS) entry which is preliminary data.</text>
</comment>
<dbReference type="InterPro" id="IPR045851">
    <property type="entry name" value="AMP-bd_C_sf"/>
</dbReference>
<feature type="domain" description="AMP-binding enzyme C-terminal" evidence="2">
    <location>
        <begin position="473"/>
        <end position="554"/>
    </location>
</feature>
<dbReference type="InterPro" id="IPR020845">
    <property type="entry name" value="AMP-binding_CS"/>
</dbReference>
<evidence type="ECO:0000313" key="4">
    <source>
        <dbReference type="Proteomes" id="UP000557566"/>
    </source>
</evidence>
<dbReference type="OrthoDB" id="6509636at2759"/>
<evidence type="ECO:0000259" key="1">
    <source>
        <dbReference type="Pfam" id="PF00501"/>
    </source>
</evidence>
<dbReference type="InterPro" id="IPR042099">
    <property type="entry name" value="ANL_N_sf"/>
</dbReference>
<organism evidence="3 4">
    <name type="scientific">Ophiocordyceps sinensis</name>
    <dbReference type="NCBI Taxonomy" id="72228"/>
    <lineage>
        <taxon>Eukaryota</taxon>
        <taxon>Fungi</taxon>
        <taxon>Dikarya</taxon>
        <taxon>Ascomycota</taxon>
        <taxon>Pezizomycotina</taxon>
        <taxon>Sordariomycetes</taxon>
        <taxon>Hypocreomycetidae</taxon>
        <taxon>Hypocreales</taxon>
        <taxon>Ophiocordycipitaceae</taxon>
        <taxon>Ophiocordyceps</taxon>
    </lineage>
</organism>
<gene>
    <name evidence="3" type="ORF">G6O67_002103</name>
</gene>
<proteinExistence type="predicted"/>
<dbReference type="AlphaFoldDB" id="A0A8H4PTK7"/>